<dbReference type="Proteomes" id="UP001470230">
    <property type="component" value="Unassembled WGS sequence"/>
</dbReference>
<dbReference type="SUPFAM" id="SSF49785">
    <property type="entry name" value="Galactose-binding domain-like"/>
    <property type="match status" value="1"/>
</dbReference>
<protein>
    <recommendedName>
        <fullName evidence="4">F5/8 type C domain-containing protein</fullName>
    </recommendedName>
</protein>
<reference evidence="2 3" key="1">
    <citation type="submission" date="2024-04" db="EMBL/GenBank/DDBJ databases">
        <title>Tritrichomonas musculus Genome.</title>
        <authorList>
            <person name="Alves-Ferreira E."/>
            <person name="Grigg M."/>
            <person name="Lorenzi H."/>
            <person name="Galac M."/>
        </authorList>
    </citation>
    <scope>NUCLEOTIDE SEQUENCE [LARGE SCALE GENOMIC DNA]</scope>
    <source>
        <strain evidence="2 3">EAF2021</strain>
    </source>
</reference>
<comment type="caution">
    <text evidence="2">The sequence shown here is derived from an EMBL/GenBank/DDBJ whole genome shotgun (WGS) entry which is preliminary data.</text>
</comment>
<keyword evidence="3" id="KW-1185">Reference proteome</keyword>
<sequence>MSMFSLSNDALKALNFNLYDKDFTFIVGKKQYNVSKIFADLISPNVNKMHRSDPTSCIYFIPKYDESKEDNYYKSFRSMTSHKHDDEEDYFKYILQLSEGNEIETNKINEKPILYYFNKLGNPEFLRFLLGSEKFQEINEDNAIDRLLIKISNSINAREELAYISSNLYEFDENILSTLDVETLSLILSQPCLRIQNEEWLFDFIMNNISENPSFISLFEYVEFCNLSVDKIFQFEETITLDDLNYTIWKSICKRLICEIVSTPSTRSLIKSRNKKYVSYLPKLKRKMIKLDDDLEENSNHNSFPVKHNGIISYLYSKNNGSNPSKGENKLINITVNSCELSNTIQSSAAILDAEINNLTASPSNSSLSDSFSLSESSQFSDDEQNDDEPINLNSVSNQHFEPENVADFESDTRYYSKDEPNQYIMFDFKDMRVNPTHYMIRTQGCGANCCHMKSWVCELSEDGTEWIEGDRQKDSSNLNGSFMVGVFPIKTEVPLKYRYIRIKQIGPNWFNDNRMIMCGVEFFGTLYE</sequence>
<evidence type="ECO:0000313" key="3">
    <source>
        <dbReference type="Proteomes" id="UP001470230"/>
    </source>
</evidence>
<dbReference type="InterPro" id="IPR008979">
    <property type="entry name" value="Galactose-bd-like_sf"/>
</dbReference>
<name>A0ABR2JMC4_9EUKA</name>
<organism evidence="2 3">
    <name type="scientific">Tritrichomonas musculus</name>
    <dbReference type="NCBI Taxonomy" id="1915356"/>
    <lineage>
        <taxon>Eukaryota</taxon>
        <taxon>Metamonada</taxon>
        <taxon>Parabasalia</taxon>
        <taxon>Tritrichomonadida</taxon>
        <taxon>Tritrichomonadidae</taxon>
        <taxon>Tritrichomonas</taxon>
    </lineage>
</organism>
<feature type="compositionally biased region" description="Acidic residues" evidence="1">
    <location>
        <begin position="381"/>
        <end position="390"/>
    </location>
</feature>
<feature type="region of interest" description="Disordered" evidence="1">
    <location>
        <begin position="363"/>
        <end position="404"/>
    </location>
</feature>
<dbReference type="Gene3D" id="2.60.120.260">
    <property type="entry name" value="Galactose-binding domain-like"/>
    <property type="match status" value="1"/>
</dbReference>
<evidence type="ECO:0008006" key="4">
    <source>
        <dbReference type="Google" id="ProtNLM"/>
    </source>
</evidence>
<accession>A0ABR2JMC4</accession>
<dbReference type="EMBL" id="JAPFFF010000011">
    <property type="protein sequence ID" value="KAK8878452.1"/>
    <property type="molecule type" value="Genomic_DNA"/>
</dbReference>
<evidence type="ECO:0000256" key="1">
    <source>
        <dbReference type="SAM" id="MobiDB-lite"/>
    </source>
</evidence>
<feature type="compositionally biased region" description="Low complexity" evidence="1">
    <location>
        <begin position="364"/>
        <end position="380"/>
    </location>
</feature>
<evidence type="ECO:0000313" key="2">
    <source>
        <dbReference type="EMBL" id="KAK8878452.1"/>
    </source>
</evidence>
<gene>
    <name evidence="2" type="ORF">M9Y10_005225</name>
</gene>
<proteinExistence type="predicted"/>